<dbReference type="EMBL" id="JAUTXU010000283">
    <property type="protein sequence ID" value="KAK3690638.1"/>
    <property type="molecule type" value="Genomic_DNA"/>
</dbReference>
<accession>A0ACC3MFF6</accession>
<dbReference type="Proteomes" id="UP001281147">
    <property type="component" value="Unassembled WGS sequence"/>
</dbReference>
<protein>
    <submittedName>
        <fullName evidence="1">Uncharacterized protein</fullName>
    </submittedName>
</protein>
<sequence length="279" mass="29532">MTTKGPGITVLGLGAMGSALARAFLRAGYETHVWNRTRQRAADAASAVSAADILIICLLDYNSIYEQLASANLSGKIAVNLINGTPSDARSMSAWAHEHGAAQYFDRGVMCVPEHVGSEHAFVYYSGEPEEEIRRIEHILAVLGSVEYMGKDPGAAALYDLAFLAAMYGMFAGAMTVFAMLRDSNPKASQNWTQKIAPGLQALLPSLGAVAAAVEVGDDSPHGHTNSMQQRGLYNIEVACREQGVDTGALEFLEAAFDAVVAEGGGGGGMAMIARKFTR</sequence>
<evidence type="ECO:0000313" key="1">
    <source>
        <dbReference type="EMBL" id="KAK3690638.1"/>
    </source>
</evidence>
<gene>
    <name evidence="1" type="ORF">LTR37_019040</name>
</gene>
<proteinExistence type="predicted"/>
<evidence type="ECO:0000313" key="2">
    <source>
        <dbReference type="Proteomes" id="UP001281147"/>
    </source>
</evidence>
<reference evidence="1" key="1">
    <citation type="submission" date="2023-07" db="EMBL/GenBank/DDBJ databases">
        <title>Black Yeasts Isolated from many extreme environments.</title>
        <authorList>
            <person name="Coleine C."/>
            <person name="Stajich J.E."/>
            <person name="Selbmann L."/>
        </authorList>
    </citation>
    <scope>NUCLEOTIDE SEQUENCE</scope>
    <source>
        <strain evidence="1">CCFEE 5714</strain>
    </source>
</reference>
<name>A0ACC3MFF6_9PEZI</name>
<keyword evidence="2" id="KW-1185">Reference proteome</keyword>
<comment type="caution">
    <text evidence="1">The sequence shown here is derived from an EMBL/GenBank/DDBJ whole genome shotgun (WGS) entry which is preliminary data.</text>
</comment>
<organism evidence="1 2">
    <name type="scientific">Vermiconidia calcicola</name>
    <dbReference type="NCBI Taxonomy" id="1690605"/>
    <lineage>
        <taxon>Eukaryota</taxon>
        <taxon>Fungi</taxon>
        <taxon>Dikarya</taxon>
        <taxon>Ascomycota</taxon>
        <taxon>Pezizomycotina</taxon>
        <taxon>Dothideomycetes</taxon>
        <taxon>Dothideomycetidae</taxon>
        <taxon>Mycosphaerellales</taxon>
        <taxon>Extremaceae</taxon>
        <taxon>Vermiconidia</taxon>
    </lineage>
</organism>